<dbReference type="STRING" id="1273541.Pyrde_1898"/>
<evidence type="ECO:0000256" key="1">
    <source>
        <dbReference type="SAM" id="Phobius"/>
    </source>
</evidence>
<name>A0A0P0N6I6_9CREN</name>
<organism evidence="2 3">
    <name type="scientific">Pyrodictium delaneyi</name>
    <dbReference type="NCBI Taxonomy" id="1273541"/>
    <lineage>
        <taxon>Archaea</taxon>
        <taxon>Thermoproteota</taxon>
        <taxon>Thermoprotei</taxon>
        <taxon>Desulfurococcales</taxon>
        <taxon>Pyrodictiaceae</taxon>
        <taxon>Pyrodictium</taxon>
    </lineage>
</organism>
<feature type="transmembrane region" description="Helical" evidence="1">
    <location>
        <begin position="76"/>
        <end position="93"/>
    </location>
</feature>
<dbReference type="RefSeq" id="WP_156328055.1">
    <property type="nucleotide sequence ID" value="NZ_CP013011.1"/>
</dbReference>
<sequence length="194" mass="20317">MRLRGAISFGGVLLLFVAIVIILLAFSFIGGASWFSQTVNAINSLFGGMGEFLPILALFGAAGLTVWLGAERESPLLLTAGGIMFAAAMGWLANIQTFLTTVLSSVGTLAFSFAMLYLAYRTSGFQRVIFAMAGAIGAIGGTVLSLGDWFKGFMEALVVPFERIAGLNYVGVIVAVVALLAVGGLILRILRKGV</sequence>
<evidence type="ECO:0000313" key="2">
    <source>
        <dbReference type="EMBL" id="ALL01941.1"/>
    </source>
</evidence>
<keyword evidence="1" id="KW-0812">Transmembrane</keyword>
<feature type="transmembrane region" description="Helical" evidence="1">
    <location>
        <begin position="52"/>
        <end position="69"/>
    </location>
</feature>
<feature type="transmembrane region" description="Helical" evidence="1">
    <location>
        <begin position="127"/>
        <end position="147"/>
    </location>
</feature>
<dbReference type="GeneID" id="26100238"/>
<keyword evidence="1" id="KW-0472">Membrane</keyword>
<protein>
    <submittedName>
        <fullName evidence="2">Uncharacterized protein</fullName>
    </submittedName>
</protein>
<dbReference type="AlphaFoldDB" id="A0A0P0N6I6"/>
<gene>
    <name evidence="2" type="ORF">Pyrde_1898</name>
</gene>
<feature type="transmembrane region" description="Helical" evidence="1">
    <location>
        <begin position="99"/>
        <end position="120"/>
    </location>
</feature>
<dbReference type="KEGG" id="pdl:Pyrde_1898"/>
<reference evidence="2 3" key="1">
    <citation type="submission" date="2015-10" db="EMBL/GenBank/DDBJ databases">
        <title>Complete genome sequence of hyperthermophilic archaeon Pyrodictium delaneyi Su06.</title>
        <authorList>
            <person name="Jung J.-H."/>
            <person name="Lin J."/>
            <person name="Holden J.F."/>
            <person name="Park C.-S."/>
        </authorList>
    </citation>
    <scope>NUCLEOTIDE SEQUENCE [LARGE SCALE GENOMIC DNA]</scope>
    <source>
        <strain evidence="2 3">Su06</strain>
    </source>
</reference>
<dbReference type="EMBL" id="CP013011">
    <property type="protein sequence ID" value="ALL01941.1"/>
    <property type="molecule type" value="Genomic_DNA"/>
</dbReference>
<feature type="transmembrane region" description="Helical" evidence="1">
    <location>
        <begin position="12"/>
        <end position="32"/>
    </location>
</feature>
<dbReference type="Proteomes" id="UP000058613">
    <property type="component" value="Chromosome"/>
</dbReference>
<evidence type="ECO:0000313" key="3">
    <source>
        <dbReference type="Proteomes" id="UP000058613"/>
    </source>
</evidence>
<accession>A0A0P0N6I6</accession>
<keyword evidence="1" id="KW-1133">Transmembrane helix</keyword>
<feature type="transmembrane region" description="Helical" evidence="1">
    <location>
        <begin position="167"/>
        <end position="190"/>
    </location>
</feature>
<proteinExistence type="predicted"/>